<protein>
    <submittedName>
        <fullName evidence="1">4477_t:CDS:1</fullName>
    </submittedName>
</protein>
<name>A0A9N9DDI1_9GLOM</name>
<keyword evidence="2" id="KW-1185">Reference proteome</keyword>
<dbReference type="AlphaFoldDB" id="A0A9N9DDI1"/>
<comment type="caution">
    <text evidence="1">The sequence shown here is derived from an EMBL/GenBank/DDBJ whole genome shotgun (WGS) entry which is preliminary data.</text>
</comment>
<accession>A0A9N9DDI1</accession>
<proteinExistence type="predicted"/>
<dbReference type="EMBL" id="CAJVPI010002116">
    <property type="protein sequence ID" value="CAG8636122.1"/>
    <property type="molecule type" value="Genomic_DNA"/>
</dbReference>
<gene>
    <name evidence="1" type="ORF">PBRASI_LOCUS9517</name>
</gene>
<evidence type="ECO:0000313" key="2">
    <source>
        <dbReference type="Proteomes" id="UP000789739"/>
    </source>
</evidence>
<reference evidence="1" key="1">
    <citation type="submission" date="2021-06" db="EMBL/GenBank/DDBJ databases">
        <authorList>
            <person name="Kallberg Y."/>
            <person name="Tangrot J."/>
            <person name="Rosling A."/>
        </authorList>
    </citation>
    <scope>NUCLEOTIDE SEQUENCE</scope>
    <source>
        <strain evidence="1">BR232B</strain>
    </source>
</reference>
<organism evidence="1 2">
    <name type="scientific">Paraglomus brasilianum</name>
    <dbReference type="NCBI Taxonomy" id="144538"/>
    <lineage>
        <taxon>Eukaryota</taxon>
        <taxon>Fungi</taxon>
        <taxon>Fungi incertae sedis</taxon>
        <taxon>Mucoromycota</taxon>
        <taxon>Glomeromycotina</taxon>
        <taxon>Glomeromycetes</taxon>
        <taxon>Paraglomerales</taxon>
        <taxon>Paraglomeraceae</taxon>
        <taxon>Paraglomus</taxon>
    </lineage>
</organism>
<evidence type="ECO:0000313" key="1">
    <source>
        <dbReference type="EMBL" id="CAG8636122.1"/>
    </source>
</evidence>
<dbReference type="Proteomes" id="UP000789739">
    <property type="component" value="Unassembled WGS sequence"/>
</dbReference>
<sequence length="79" mass="8733">MSNRRAGDCPEEVADYMPGNDLPFALPTSFAAYMTGERFRLMALEWGEMGVSLLDLNLQSPILISRNGTAAEDETKVYS</sequence>